<evidence type="ECO:0000256" key="5">
    <source>
        <dbReference type="SAM" id="Phobius"/>
    </source>
</evidence>
<dbReference type="InterPro" id="IPR035952">
    <property type="entry name" value="Rhomboid-like_sf"/>
</dbReference>
<keyword evidence="4 5" id="KW-0472">Membrane</keyword>
<dbReference type="Pfam" id="PF01694">
    <property type="entry name" value="Rhomboid"/>
    <property type="match status" value="1"/>
</dbReference>
<sequence>LVTFPGILYTLLELFIFHGTTAVEGASALVFTFLAMEAVKTYAFQPYYTIAGNEIPSWTTPGIWMVVATLLVPGSSFVGHLCGLVVGYAYAWRYMRILEPSEWILKKVEEKLGFVLLRLPWYVCLEKRTEMNYFEMLPMAAAPPAAAHLGGPGRTLGV</sequence>
<dbReference type="GO" id="GO:0004252">
    <property type="term" value="F:serine-type endopeptidase activity"/>
    <property type="evidence" value="ECO:0007669"/>
    <property type="project" value="InterPro"/>
</dbReference>
<dbReference type="FunCoup" id="A0A4S2MUK0">
    <property type="interactions" value="55"/>
</dbReference>
<feature type="transmembrane region" description="Helical" evidence="5">
    <location>
        <begin position="63"/>
        <end position="91"/>
    </location>
</feature>
<keyword evidence="3 5" id="KW-1133">Transmembrane helix</keyword>
<reference evidence="7 8" key="1">
    <citation type="submission" date="2019-04" db="EMBL/GenBank/DDBJ databases">
        <title>Comparative genomics and transcriptomics to analyze fruiting body development in filamentous ascomycetes.</title>
        <authorList>
            <consortium name="DOE Joint Genome Institute"/>
            <person name="Lutkenhaus R."/>
            <person name="Traeger S."/>
            <person name="Breuer J."/>
            <person name="Kuo A."/>
            <person name="Lipzen A."/>
            <person name="Pangilinan J."/>
            <person name="Dilworth D."/>
            <person name="Sandor L."/>
            <person name="Poggeler S."/>
            <person name="Barry K."/>
            <person name="Grigoriev I.V."/>
            <person name="Nowrousian M."/>
        </authorList>
    </citation>
    <scope>NUCLEOTIDE SEQUENCE [LARGE SCALE GENOMIC DNA]</scope>
    <source>
        <strain evidence="7 8">CBS 389.68</strain>
    </source>
</reference>
<comment type="subcellular location">
    <subcellularLocation>
        <location evidence="1">Membrane</location>
        <topology evidence="1">Multi-pass membrane protein</topology>
    </subcellularLocation>
</comment>
<keyword evidence="8" id="KW-1185">Reference proteome</keyword>
<gene>
    <name evidence="7" type="ORF">EX30DRAFT_307860</name>
</gene>
<dbReference type="GO" id="GO:0016020">
    <property type="term" value="C:membrane"/>
    <property type="evidence" value="ECO:0007669"/>
    <property type="project" value="UniProtKB-SubCell"/>
</dbReference>
<dbReference type="Proteomes" id="UP000298138">
    <property type="component" value="Unassembled WGS sequence"/>
</dbReference>
<dbReference type="STRING" id="341454.A0A4S2MUK0"/>
<dbReference type="InParanoid" id="A0A4S2MUK0"/>
<proteinExistence type="predicted"/>
<evidence type="ECO:0000256" key="4">
    <source>
        <dbReference type="ARBA" id="ARBA00023136"/>
    </source>
</evidence>
<evidence type="ECO:0000256" key="2">
    <source>
        <dbReference type="ARBA" id="ARBA00022692"/>
    </source>
</evidence>
<evidence type="ECO:0000313" key="7">
    <source>
        <dbReference type="EMBL" id="TGZ80167.1"/>
    </source>
</evidence>
<dbReference type="SUPFAM" id="SSF144091">
    <property type="entry name" value="Rhomboid-like"/>
    <property type="match status" value="1"/>
</dbReference>
<dbReference type="OrthoDB" id="10257275at2759"/>
<accession>A0A4S2MUK0</accession>
<dbReference type="AlphaFoldDB" id="A0A4S2MUK0"/>
<name>A0A4S2MUK0_9PEZI</name>
<keyword evidence="2 5" id="KW-0812">Transmembrane</keyword>
<dbReference type="InterPro" id="IPR022764">
    <property type="entry name" value="Peptidase_S54_rhomboid_dom"/>
</dbReference>
<dbReference type="EMBL" id="ML220126">
    <property type="protein sequence ID" value="TGZ80167.1"/>
    <property type="molecule type" value="Genomic_DNA"/>
</dbReference>
<evidence type="ECO:0000259" key="6">
    <source>
        <dbReference type="Pfam" id="PF01694"/>
    </source>
</evidence>
<protein>
    <recommendedName>
        <fullName evidence="6">Peptidase S54 rhomboid domain-containing protein</fullName>
    </recommendedName>
</protein>
<feature type="domain" description="Peptidase S54 rhomboid" evidence="6">
    <location>
        <begin position="12"/>
        <end position="95"/>
    </location>
</feature>
<evidence type="ECO:0000256" key="3">
    <source>
        <dbReference type="ARBA" id="ARBA00022989"/>
    </source>
</evidence>
<evidence type="ECO:0000256" key="1">
    <source>
        <dbReference type="ARBA" id="ARBA00004141"/>
    </source>
</evidence>
<dbReference type="Gene3D" id="1.20.1540.10">
    <property type="entry name" value="Rhomboid-like"/>
    <property type="match status" value="1"/>
</dbReference>
<feature type="non-terminal residue" evidence="7">
    <location>
        <position position="1"/>
    </location>
</feature>
<organism evidence="7 8">
    <name type="scientific">Ascodesmis nigricans</name>
    <dbReference type="NCBI Taxonomy" id="341454"/>
    <lineage>
        <taxon>Eukaryota</taxon>
        <taxon>Fungi</taxon>
        <taxon>Dikarya</taxon>
        <taxon>Ascomycota</taxon>
        <taxon>Pezizomycotina</taxon>
        <taxon>Pezizomycetes</taxon>
        <taxon>Pezizales</taxon>
        <taxon>Ascodesmidaceae</taxon>
        <taxon>Ascodesmis</taxon>
    </lineage>
</organism>
<evidence type="ECO:0000313" key="8">
    <source>
        <dbReference type="Proteomes" id="UP000298138"/>
    </source>
</evidence>